<dbReference type="Proteomes" id="UP000578000">
    <property type="component" value="Unassembled WGS sequence"/>
</dbReference>
<keyword evidence="2" id="KW-1185">Reference proteome</keyword>
<accession>A0A841QK59</accession>
<reference evidence="1 2" key="1">
    <citation type="submission" date="2020-08" db="EMBL/GenBank/DDBJ databases">
        <title>Genomic Encyclopedia of Type Strains, Phase IV (KMG-IV): sequencing the most valuable type-strain genomes for metagenomic binning, comparative biology and taxonomic classification.</title>
        <authorList>
            <person name="Goeker M."/>
        </authorList>
    </citation>
    <scope>NUCLEOTIDE SEQUENCE [LARGE SCALE GENOMIC DNA]</scope>
    <source>
        <strain evidence="1 2">DSM 4491</strain>
    </source>
</reference>
<proteinExistence type="predicted"/>
<organism evidence="1 2">
    <name type="scientific">Acetobacter lovaniensis</name>
    <dbReference type="NCBI Taxonomy" id="104100"/>
    <lineage>
        <taxon>Bacteria</taxon>
        <taxon>Pseudomonadati</taxon>
        <taxon>Pseudomonadota</taxon>
        <taxon>Alphaproteobacteria</taxon>
        <taxon>Acetobacterales</taxon>
        <taxon>Acetobacteraceae</taxon>
        <taxon>Acetobacter</taxon>
    </lineage>
</organism>
<gene>
    <name evidence="1" type="ORF">HNR55_002979</name>
</gene>
<comment type="caution">
    <text evidence="1">The sequence shown here is derived from an EMBL/GenBank/DDBJ whole genome shotgun (WGS) entry which is preliminary data.</text>
</comment>
<sequence length="183" mass="19861">MMSAQVGSPLALVATLAITAGSFFLPPIAEAQTTSQMPMMADEDHSAMHAQMMQHHMGASVMPFDLIHSLHIFTPLPDGGEQDVISTDGNARQIMLIRQHLKTEAQRRAQGDYATPARIHGASMPGLKEMATGAPSIHVVYVELPAGGRIVYTTARPELVQAIHAWLEAQAHDHKEDAMLTHQ</sequence>
<evidence type="ECO:0000313" key="2">
    <source>
        <dbReference type="Proteomes" id="UP000578000"/>
    </source>
</evidence>
<protein>
    <recommendedName>
        <fullName evidence="3">Aspartate carbamoyltransferase</fullName>
    </recommendedName>
</protein>
<evidence type="ECO:0008006" key="3">
    <source>
        <dbReference type="Google" id="ProtNLM"/>
    </source>
</evidence>
<name>A0A841QK59_9PROT</name>
<dbReference type="EMBL" id="JACHIE010000018">
    <property type="protein sequence ID" value="MBB6458372.1"/>
    <property type="molecule type" value="Genomic_DNA"/>
</dbReference>
<dbReference type="AlphaFoldDB" id="A0A841QK59"/>
<evidence type="ECO:0000313" key="1">
    <source>
        <dbReference type="EMBL" id="MBB6458372.1"/>
    </source>
</evidence>
<dbReference type="RefSeq" id="WP_184382749.1">
    <property type="nucleotide sequence ID" value="NZ_JAMZAA010000018.1"/>
</dbReference>